<comment type="similarity">
    <text evidence="3 8">Belongs to the Rab GDI family.</text>
</comment>
<keyword evidence="4 8" id="KW-0343">GTPase activation</keyword>
<evidence type="ECO:0000313" key="10">
    <source>
        <dbReference type="Proteomes" id="UP000324632"/>
    </source>
</evidence>
<evidence type="ECO:0000256" key="5">
    <source>
        <dbReference type="ARBA" id="ARBA00022490"/>
    </source>
</evidence>
<dbReference type="InterPro" id="IPR018203">
    <property type="entry name" value="GDP_dissociation_inhibitor"/>
</dbReference>
<dbReference type="SUPFAM" id="SSF51905">
    <property type="entry name" value="FAD/NAD(P)-binding domain"/>
    <property type="match status" value="2"/>
</dbReference>
<comment type="function">
    <text evidence="8">Regulates the GDP/GTP exchange reaction of most RAB proteins by inhibiting the dissociation of GDP from them, and the subsequent binding of GTP.</text>
</comment>
<reference evidence="9 10" key="1">
    <citation type="journal article" date="2019" name="Mol. Ecol. Resour.">
        <title>Chromosome-level genome assembly of Triplophysa tibetana, a fish adapted to the harsh high-altitude environment of the Tibetan Plateau.</title>
        <authorList>
            <person name="Yang X."/>
            <person name="Liu H."/>
            <person name="Ma Z."/>
            <person name="Zou Y."/>
            <person name="Zou M."/>
            <person name="Mao Y."/>
            <person name="Li X."/>
            <person name="Wang H."/>
            <person name="Chen T."/>
            <person name="Wang W."/>
            <person name="Yang R."/>
        </authorList>
    </citation>
    <scope>NUCLEOTIDE SEQUENCE [LARGE SCALE GENOMIC DNA]</scope>
    <source>
        <strain evidence="9">TTIB1903HZAU</strain>
        <tissue evidence="9">Muscle</tissue>
    </source>
</reference>
<dbReference type="GO" id="GO:0005794">
    <property type="term" value="C:Golgi apparatus"/>
    <property type="evidence" value="ECO:0007669"/>
    <property type="project" value="UniProtKB-SubCell"/>
</dbReference>
<dbReference type="Proteomes" id="UP000324632">
    <property type="component" value="Chromosome 14"/>
</dbReference>
<comment type="function">
    <text evidence="7">Regulates the GDP/GTP exchange reaction of most Rab proteins by inhibiting the dissociation of GDP from them, and the subsequent binding of GTP to them. Promotes the dissociation of GDP-bound Rab proteins from the membrane and inhibits their activation. Promotes the dissociation of RAB1A, RAB3A, RAB5A and RAB10 from membranes.</text>
</comment>
<dbReference type="Gene3D" id="3.50.50.60">
    <property type="entry name" value="FAD/NAD(P)-binding domain"/>
    <property type="match status" value="1"/>
</dbReference>
<dbReference type="OrthoDB" id="9446342at2759"/>
<dbReference type="FunFam" id="3.50.50.60:FF:000158">
    <property type="entry name" value="Rab GDP dissociation inhibitor"/>
    <property type="match status" value="1"/>
</dbReference>
<dbReference type="PANTHER" id="PTHR11787">
    <property type="entry name" value="RAB GDP-DISSOCIATION INHIBITOR"/>
    <property type="match status" value="1"/>
</dbReference>
<evidence type="ECO:0000256" key="7">
    <source>
        <dbReference type="ARBA" id="ARBA00037119"/>
    </source>
</evidence>
<evidence type="ECO:0000256" key="8">
    <source>
        <dbReference type="RuleBase" id="RU363124"/>
    </source>
</evidence>
<sequence>MSEFDVIVLGTGLKECVLSGLLSVSGKKVLHIDSNSYYGGESASISPLEELYKKFQVPAPAKSLGCGKEWNVDLIPKFLLASGQLVKILVYTEVTRYLDFKVVEGSFVYKGGKIHKVPCTETDTQTSDLMGMFDKRRFRKFLSFILNFDANDPRTHHDMDPHGTTMREVFRHFDLGADVIEVTGHALALHSDDDYLEQPCVSTINRIKLYSESLSRYGLSPFLYPVFGLGELPQGFVRLSAVYGNRCVLNRRVDDIIMEGGRVTAVKSEGEVFRCKQLICDPSYMPERVKKVGRVIRVICLLNHPIKNTHDATSCQIIIPQNHLNRKSDIYICMMSYSHNVASEGKYIAVVSTRMESSNPEKEVQPALSLLEPIIQKFVSISNVMVPIDDGRRSQIFISRSYDPATHFQTETDDIMDLYRRITGSELIFREPKEDVDSDE</sequence>
<comment type="caution">
    <text evidence="9">The sequence shown here is derived from an EMBL/GenBank/DDBJ whole genome shotgun (WGS) entry which is preliminary data.</text>
</comment>
<dbReference type="FunFam" id="3.30.519.10:FF:000005">
    <property type="entry name" value="Rab GDP dissociation inhibitor"/>
    <property type="match status" value="1"/>
</dbReference>
<dbReference type="PRINTS" id="PR00891">
    <property type="entry name" value="RABGDIREP"/>
</dbReference>
<keyword evidence="5 8" id="KW-0963">Cytoplasm</keyword>
<proteinExistence type="inferred from homology"/>
<accession>A0A5A9NRS9</accession>
<dbReference type="AlphaFoldDB" id="A0A5A9NRS9"/>
<evidence type="ECO:0000256" key="6">
    <source>
        <dbReference type="ARBA" id="ARBA00023034"/>
    </source>
</evidence>
<dbReference type="GO" id="GO:0005096">
    <property type="term" value="F:GTPase activator activity"/>
    <property type="evidence" value="ECO:0007669"/>
    <property type="project" value="UniProtKB-KW"/>
</dbReference>
<evidence type="ECO:0000256" key="4">
    <source>
        <dbReference type="ARBA" id="ARBA00022468"/>
    </source>
</evidence>
<dbReference type="GO" id="GO:0016192">
    <property type="term" value="P:vesicle-mediated transport"/>
    <property type="evidence" value="ECO:0007669"/>
    <property type="project" value="TreeGrafter"/>
</dbReference>
<protein>
    <recommendedName>
        <fullName evidence="8">Rab GDP dissociation inhibitor</fullName>
    </recommendedName>
</protein>
<evidence type="ECO:0000256" key="1">
    <source>
        <dbReference type="ARBA" id="ARBA00004496"/>
    </source>
</evidence>
<dbReference type="Gene3D" id="1.10.405.10">
    <property type="entry name" value="Guanine Nucleotide Dissociation Inhibitor, domain 1"/>
    <property type="match status" value="1"/>
</dbReference>
<dbReference type="GO" id="GO:0015031">
    <property type="term" value="P:protein transport"/>
    <property type="evidence" value="ECO:0007669"/>
    <property type="project" value="InterPro"/>
</dbReference>
<dbReference type="PANTHER" id="PTHR11787:SF3">
    <property type="entry name" value="RAB GDP DISSOCIATION INHIBITOR ALPHA"/>
    <property type="match status" value="1"/>
</dbReference>
<keyword evidence="6" id="KW-0333">Golgi apparatus</keyword>
<dbReference type="GO" id="GO:0007264">
    <property type="term" value="P:small GTPase-mediated signal transduction"/>
    <property type="evidence" value="ECO:0007669"/>
    <property type="project" value="InterPro"/>
</dbReference>
<dbReference type="FunFam" id="1.10.405.10:FF:000001">
    <property type="entry name" value="Rab GDP dissociation inhibitor"/>
    <property type="match status" value="1"/>
</dbReference>
<evidence type="ECO:0000256" key="2">
    <source>
        <dbReference type="ARBA" id="ARBA00004601"/>
    </source>
</evidence>
<dbReference type="GO" id="GO:0005093">
    <property type="term" value="F:Rab GDP-dissociation inhibitor activity"/>
    <property type="evidence" value="ECO:0007669"/>
    <property type="project" value="InterPro"/>
</dbReference>
<evidence type="ECO:0000256" key="3">
    <source>
        <dbReference type="ARBA" id="ARBA00005593"/>
    </source>
</evidence>
<keyword evidence="10" id="KW-1185">Reference proteome</keyword>
<comment type="subcellular location">
    <subcellularLocation>
        <location evidence="1 8">Cytoplasm</location>
    </subcellularLocation>
    <subcellularLocation>
        <location evidence="2">Golgi apparatus</location>
        <location evidence="2">trans-Golgi network</location>
    </subcellularLocation>
</comment>
<dbReference type="Pfam" id="PF00996">
    <property type="entry name" value="GDI"/>
    <property type="match status" value="1"/>
</dbReference>
<dbReference type="EMBL" id="SOYY01000014">
    <property type="protein sequence ID" value="KAA0711699.1"/>
    <property type="molecule type" value="Genomic_DNA"/>
</dbReference>
<name>A0A5A9NRS9_9TELE</name>
<dbReference type="InterPro" id="IPR000806">
    <property type="entry name" value="RabGDI"/>
</dbReference>
<dbReference type="PRINTS" id="PR00892">
    <property type="entry name" value="RABGDI"/>
</dbReference>
<dbReference type="Gene3D" id="3.30.519.10">
    <property type="entry name" value="Guanine Nucleotide Dissociation Inhibitor, domain 2"/>
    <property type="match status" value="1"/>
</dbReference>
<organism evidence="9 10">
    <name type="scientific">Triplophysa tibetana</name>
    <dbReference type="NCBI Taxonomy" id="1572043"/>
    <lineage>
        <taxon>Eukaryota</taxon>
        <taxon>Metazoa</taxon>
        <taxon>Chordata</taxon>
        <taxon>Craniata</taxon>
        <taxon>Vertebrata</taxon>
        <taxon>Euteleostomi</taxon>
        <taxon>Actinopterygii</taxon>
        <taxon>Neopterygii</taxon>
        <taxon>Teleostei</taxon>
        <taxon>Ostariophysi</taxon>
        <taxon>Cypriniformes</taxon>
        <taxon>Nemacheilidae</taxon>
        <taxon>Triplophysa</taxon>
    </lineage>
</organism>
<gene>
    <name evidence="9" type="ORF">E1301_Tti023377</name>
</gene>
<dbReference type="InterPro" id="IPR036188">
    <property type="entry name" value="FAD/NAD-bd_sf"/>
</dbReference>
<evidence type="ECO:0000313" key="9">
    <source>
        <dbReference type="EMBL" id="KAA0711699.1"/>
    </source>
</evidence>